<evidence type="ECO:0000256" key="3">
    <source>
        <dbReference type="ARBA" id="ARBA00022913"/>
    </source>
</evidence>
<keyword evidence="2" id="KW-0800">Toxin</keyword>
<evidence type="ECO:0000313" key="6">
    <source>
        <dbReference type="EMBL" id="AZQ93989.1"/>
    </source>
</evidence>
<keyword evidence="3" id="KW-1266">Target cell cytoplasm</keyword>
<comment type="subcellular location">
    <subcellularLocation>
        <location evidence="1">Target cell</location>
        <location evidence="1">Target cell cytoplasm</location>
    </subcellularLocation>
</comment>
<dbReference type="Pfam" id="PF04829">
    <property type="entry name" value="PT-VENN"/>
    <property type="match status" value="1"/>
</dbReference>
<dbReference type="InterPro" id="IPR006914">
    <property type="entry name" value="VENN_dom"/>
</dbReference>
<dbReference type="AlphaFoldDB" id="A0A3Q9GIM1"/>
<reference evidence="6 7" key="1">
    <citation type="submission" date="2018-12" db="EMBL/GenBank/DDBJ databases">
        <title>Persistence of Moraxella catarrhalis in Chronic Obstructive Pulmonary Disease and Regulation of the Hag/MID Adhesin.</title>
        <authorList>
            <person name="Murphy T."/>
            <person name="Zhao X."/>
            <person name="Vyas G."/>
            <person name="Aluvathingal J."/>
            <person name="Nadendla S."/>
            <person name="Tallon L."/>
            <person name="Tettelin H."/>
        </authorList>
    </citation>
    <scope>NUCLEOTIDE SEQUENCE [LARGE SCALE GENOMIC DNA]</scope>
    <source>
        <strain evidence="6 7">46P58B1</strain>
    </source>
</reference>
<evidence type="ECO:0000256" key="2">
    <source>
        <dbReference type="ARBA" id="ARBA00022656"/>
    </source>
</evidence>
<evidence type="ECO:0000256" key="4">
    <source>
        <dbReference type="ARBA" id="ARBA00023026"/>
    </source>
</evidence>
<gene>
    <name evidence="6" type="ORF">EJK53_0835</name>
</gene>
<sequence>MIVKSRQDTYQYTHDQKQAGFSADVGFDGKPQSFSINGGKTDVDDPNTLTDKQKEAVINQAKLIAGITAAFAGEDVNVAAGVAAEAVRWNAININKVKANAPKANQEEADKIAVLFNTGNLEVNKENLDYLYQINTNKDLTILVEADYVGKVLMTGSWESIEDGSGNLKVTVRPINLLKWAVFGTLTLVKRTNGTYGFYDDTYNFEMHNSLRPDELLRNANTKIGSPTCGSLSGCIGFNISFNKTNYNPKNIINLSD</sequence>
<dbReference type="EMBL" id="CP034662">
    <property type="protein sequence ID" value="AZQ93989.1"/>
    <property type="molecule type" value="Genomic_DNA"/>
</dbReference>
<evidence type="ECO:0000313" key="7">
    <source>
        <dbReference type="Proteomes" id="UP000280228"/>
    </source>
</evidence>
<keyword evidence="4" id="KW-0843">Virulence</keyword>
<name>A0A3Q9GIM1_MORCA</name>
<proteinExistence type="predicted"/>
<accession>A0A3Q9GIM1</accession>
<dbReference type="Proteomes" id="UP000280228">
    <property type="component" value="Chromosome"/>
</dbReference>
<organism evidence="6 7">
    <name type="scientific">Moraxella catarrhalis</name>
    <name type="common">Branhamella catarrhalis</name>
    <dbReference type="NCBI Taxonomy" id="480"/>
    <lineage>
        <taxon>Bacteria</taxon>
        <taxon>Pseudomonadati</taxon>
        <taxon>Pseudomonadota</taxon>
        <taxon>Gammaproteobacteria</taxon>
        <taxon>Moraxellales</taxon>
        <taxon>Moraxellaceae</taxon>
        <taxon>Moraxella</taxon>
    </lineage>
</organism>
<evidence type="ECO:0000259" key="5">
    <source>
        <dbReference type="Pfam" id="PF04829"/>
    </source>
</evidence>
<dbReference type="GO" id="GO:0090729">
    <property type="term" value="F:toxin activity"/>
    <property type="evidence" value="ECO:0007669"/>
    <property type="project" value="UniProtKB-KW"/>
</dbReference>
<protein>
    <submittedName>
        <fullName evidence="6">Pre-toxin domain with VENN motif family protein</fullName>
    </submittedName>
</protein>
<evidence type="ECO:0000256" key="1">
    <source>
        <dbReference type="ARBA" id="ARBA00004219"/>
    </source>
</evidence>
<feature type="domain" description="VENN motif-containing" evidence="5">
    <location>
        <begin position="46"/>
        <end position="91"/>
    </location>
</feature>